<evidence type="ECO:0000256" key="1">
    <source>
        <dbReference type="ARBA" id="ARBA00004651"/>
    </source>
</evidence>
<keyword evidence="4 12" id="KW-0808">Transferase</keyword>
<dbReference type="Gene3D" id="3.30.870.10">
    <property type="entry name" value="Endonuclease Chain A"/>
    <property type="match status" value="2"/>
</dbReference>
<feature type="active site" evidence="12">
    <location>
        <position position="390"/>
    </location>
</feature>
<evidence type="ECO:0000256" key="12">
    <source>
        <dbReference type="HAMAP-Rule" id="MF_01916"/>
    </source>
</evidence>
<feature type="transmembrane region" description="Helical" evidence="12">
    <location>
        <begin position="36"/>
        <end position="54"/>
    </location>
</feature>
<dbReference type="eggNOG" id="COG1502">
    <property type="taxonomic scope" value="Bacteria"/>
</dbReference>
<dbReference type="STRING" id="862515.HMPREF0658_0936"/>
<dbReference type="PROSITE" id="PS50035">
    <property type="entry name" value="PLD"/>
    <property type="match status" value="2"/>
</dbReference>
<proteinExistence type="inferred from homology"/>
<organism evidence="15 16">
    <name type="scientific">Hoylesella marshii DSM 16973 = JCM 13450</name>
    <dbReference type="NCBI Taxonomy" id="862515"/>
    <lineage>
        <taxon>Bacteria</taxon>
        <taxon>Pseudomonadati</taxon>
        <taxon>Bacteroidota</taxon>
        <taxon>Bacteroidia</taxon>
        <taxon>Bacteroidales</taxon>
        <taxon>Prevotellaceae</taxon>
        <taxon>Hoylesella</taxon>
    </lineage>
</organism>
<comment type="similarity">
    <text evidence="12">Belongs to the phospholipase D family. Cardiolipin synthase subfamily.</text>
</comment>
<dbReference type="Pfam" id="PF13396">
    <property type="entry name" value="PLDc_N"/>
    <property type="match status" value="1"/>
</dbReference>
<evidence type="ECO:0000256" key="13">
    <source>
        <dbReference type="NCBIfam" id="TIGR04265"/>
    </source>
</evidence>
<feature type="domain" description="PLD phosphodiesterase" evidence="14">
    <location>
        <begin position="209"/>
        <end position="236"/>
    </location>
</feature>
<dbReference type="PANTHER" id="PTHR21248:SF22">
    <property type="entry name" value="PHOSPHOLIPASE D"/>
    <property type="match status" value="1"/>
</dbReference>
<keyword evidence="6" id="KW-0677">Repeat</keyword>
<feature type="active site" evidence="12">
    <location>
        <position position="397"/>
    </location>
</feature>
<gene>
    <name evidence="15" type="primary">cls2</name>
    <name evidence="15" type="ORF">HMPREF0658_0936</name>
</gene>
<evidence type="ECO:0000256" key="4">
    <source>
        <dbReference type="ARBA" id="ARBA00022679"/>
    </source>
</evidence>
<evidence type="ECO:0000313" key="16">
    <source>
        <dbReference type="Proteomes" id="UP000004394"/>
    </source>
</evidence>
<accession>E0NRY5</accession>
<evidence type="ECO:0000256" key="3">
    <source>
        <dbReference type="ARBA" id="ARBA00022516"/>
    </source>
</evidence>
<comment type="subcellular location">
    <subcellularLocation>
        <location evidence="1 12">Cell membrane</location>
        <topology evidence="1 12">Multi-pass membrane protein</topology>
    </subcellularLocation>
</comment>
<dbReference type="OrthoDB" id="9762009at2"/>
<dbReference type="SUPFAM" id="SSF56024">
    <property type="entry name" value="Phospholipase D/nuclease"/>
    <property type="match status" value="2"/>
</dbReference>
<dbReference type="SMART" id="SM00155">
    <property type="entry name" value="PLDc"/>
    <property type="match status" value="2"/>
</dbReference>
<keyword evidence="2 12" id="KW-1003">Cell membrane</keyword>
<dbReference type="EMBL" id="AEEI01000029">
    <property type="protein sequence ID" value="EFM02124.1"/>
    <property type="molecule type" value="Genomic_DNA"/>
</dbReference>
<dbReference type="GO" id="GO:0032049">
    <property type="term" value="P:cardiolipin biosynthetic process"/>
    <property type="evidence" value="ECO:0007669"/>
    <property type="project" value="UniProtKB-UniRule"/>
</dbReference>
<feature type="active site" evidence="12">
    <location>
        <position position="214"/>
    </location>
</feature>
<evidence type="ECO:0000256" key="8">
    <source>
        <dbReference type="ARBA" id="ARBA00023098"/>
    </source>
</evidence>
<evidence type="ECO:0000259" key="14">
    <source>
        <dbReference type="PROSITE" id="PS50035"/>
    </source>
</evidence>
<dbReference type="HOGENOM" id="CLU_038053_1_2_10"/>
<name>E0NRY5_9BACT</name>
<evidence type="ECO:0000256" key="5">
    <source>
        <dbReference type="ARBA" id="ARBA00022692"/>
    </source>
</evidence>
<dbReference type="AlphaFoldDB" id="E0NRY5"/>
<sequence>MVYVHWIVILIYTIVVLGTLVSVLTDNRQPAKTMAWVLVLLFLPVVGIIFYFFFGRNTRKKRIISQQSLDRLSKRSMLEFVEQKNLVLPKQHISLINLFTNQNWALPFKDNHVDIYRDGYSFFPALLSAIGKARHHIHLDTYIIEDDPIGRLVCDALIDKTREGVQVRIIYDDVGCWHVNSSFFERLREEGIEVHAFMPVKFPAFTGKINYRNHRKICVIDGHTGFIGGFNIALRYVKGKAHQPWRDTHFRISGGAVYGLQRAFLVDWYFVDRTLITDRAFYPSLNVEENNCIAQVVTGSPVSPWPDIMQGYVRILLEAKQYVYIETPYFLPTEPVLFAMRTAALTGVDVRLLVPLHNDSKFVEWASRSYVLQMVEAGVKVYFYKAGFNHSKLLVCDDSLSTCGSTNIDFRSFENNFEANIFFYDPSLALRVKQLFYDDLKESIPLNRVSNLRRRPFLQHLWESLVRLLSPLL</sequence>
<evidence type="ECO:0000256" key="11">
    <source>
        <dbReference type="ARBA" id="ARBA00023264"/>
    </source>
</evidence>
<feature type="domain" description="PLD phosphodiesterase" evidence="14">
    <location>
        <begin position="385"/>
        <end position="412"/>
    </location>
</feature>
<dbReference type="CDD" id="cd09110">
    <property type="entry name" value="PLDc_CLS_1"/>
    <property type="match status" value="1"/>
</dbReference>
<keyword evidence="5 12" id="KW-0812">Transmembrane</keyword>
<keyword evidence="3 12" id="KW-0444">Lipid biosynthesis</keyword>
<dbReference type="InterPro" id="IPR030874">
    <property type="entry name" value="Cardiolipin_synth_Firmi"/>
</dbReference>
<dbReference type="InterPro" id="IPR025202">
    <property type="entry name" value="PLD-like_dom"/>
</dbReference>
<dbReference type="RefSeq" id="WP_006948833.1">
    <property type="nucleotide sequence ID" value="NZ_BAJI01000046.1"/>
</dbReference>
<dbReference type="HAMAP" id="MF_01916">
    <property type="entry name" value="Cardiolipin_synth_Cls"/>
    <property type="match status" value="1"/>
</dbReference>
<feature type="active site" evidence="12">
    <location>
        <position position="221"/>
    </location>
</feature>
<reference evidence="15" key="1">
    <citation type="submission" date="2010-07" db="EMBL/GenBank/DDBJ databases">
        <authorList>
            <person name="Muzny D."/>
            <person name="Qin X."/>
            <person name="Deng J."/>
            <person name="Jiang H."/>
            <person name="Liu Y."/>
            <person name="Qu J."/>
            <person name="Song X.-Z."/>
            <person name="Zhang L."/>
            <person name="Thornton R."/>
            <person name="Coyle M."/>
            <person name="Francisco L."/>
            <person name="Jackson L."/>
            <person name="Javaid M."/>
            <person name="Korchina V."/>
            <person name="Kovar C."/>
            <person name="Mata R."/>
            <person name="Mathew T."/>
            <person name="Ngo R."/>
            <person name="Nguyen L."/>
            <person name="Nguyen N."/>
            <person name="Okwuonu G."/>
            <person name="Ongeri F."/>
            <person name="Pham C."/>
            <person name="Simmons D."/>
            <person name="Wilczek-Boney K."/>
            <person name="Hale W."/>
            <person name="Jakkamsetti A."/>
            <person name="Pham P."/>
            <person name="Ruth R."/>
            <person name="San Lucas F."/>
            <person name="Warren J."/>
            <person name="Zhang J."/>
            <person name="Zhao Z."/>
            <person name="Zhou C."/>
            <person name="Zhu D."/>
            <person name="Lee S."/>
            <person name="Bess C."/>
            <person name="Blankenburg K."/>
            <person name="Forbes L."/>
            <person name="Fu Q."/>
            <person name="Gubbala S."/>
            <person name="Hirani K."/>
            <person name="Jayaseelan J.C."/>
            <person name="Lara F."/>
            <person name="Munidasa M."/>
            <person name="Palculict T."/>
            <person name="Patil S."/>
            <person name="Pu L.-L."/>
            <person name="Saada N."/>
            <person name="Tang L."/>
            <person name="Weissenberger G."/>
            <person name="Zhu Y."/>
            <person name="Hemphill L."/>
            <person name="Shang Y."/>
            <person name="Youmans B."/>
            <person name="Ayvaz T."/>
            <person name="Ross M."/>
            <person name="Santibanez J."/>
            <person name="Aqrawi P."/>
            <person name="Gross S."/>
            <person name="Joshi V."/>
            <person name="Fowler G."/>
            <person name="Nazareth L."/>
            <person name="Reid J."/>
            <person name="Worley K."/>
            <person name="Petrosino J."/>
            <person name="Highlander S."/>
            <person name="Gibbs R."/>
        </authorList>
    </citation>
    <scope>NUCLEOTIDE SEQUENCE [LARGE SCALE GENOMIC DNA]</scope>
    <source>
        <strain evidence="15">DSM 16973</strain>
    </source>
</reference>
<dbReference type="CDD" id="cd09112">
    <property type="entry name" value="PLDc_CLS_2"/>
    <property type="match status" value="1"/>
</dbReference>
<dbReference type="GO" id="GO:0005886">
    <property type="term" value="C:plasma membrane"/>
    <property type="evidence" value="ECO:0007669"/>
    <property type="project" value="UniProtKB-SubCell"/>
</dbReference>
<dbReference type="InterPro" id="IPR001736">
    <property type="entry name" value="PLipase_D/transphosphatidylase"/>
</dbReference>
<dbReference type="Pfam" id="PF13091">
    <property type="entry name" value="PLDc_2"/>
    <property type="match status" value="2"/>
</dbReference>
<evidence type="ECO:0000256" key="7">
    <source>
        <dbReference type="ARBA" id="ARBA00022989"/>
    </source>
</evidence>
<feature type="active site" evidence="12">
    <location>
        <position position="216"/>
    </location>
</feature>
<feature type="transmembrane region" description="Helical" evidence="12">
    <location>
        <begin position="6"/>
        <end position="24"/>
    </location>
</feature>
<evidence type="ECO:0000313" key="15">
    <source>
        <dbReference type="EMBL" id="EFM02124.1"/>
    </source>
</evidence>
<comment type="function">
    <text evidence="12">Catalyzes the reversible phosphatidyl group transfer from one phosphatidylglycerol molecule to another to form cardiolipin (CL) (diphosphatidylglycerol) and glycerol.</text>
</comment>
<dbReference type="InterPro" id="IPR027379">
    <property type="entry name" value="CLS_N"/>
</dbReference>
<feature type="active site" evidence="12">
    <location>
        <position position="392"/>
    </location>
</feature>
<keyword evidence="16" id="KW-1185">Reference proteome</keyword>
<dbReference type="InterPro" id="IPR022924">
    <property type="entry name" value="Cardiolipin_synthase"/>
</dbReference>
<keyword evidence="10 12" id="KW-0594">Phospholipid biosynthesis</keyword>
<comment type="catalytic activity">
    <reaction evidence="12">
        <text>2 a 1,2-diacyl-sn-glycero-3-phospho-(1'-sn-glycerol) = a cardiolipin + glycerol</text>
        <dbReference type="Rhea" id="RHEA:31451"/>
        <dbReference type="ChEBI" id="CHEBI:17754"/>
        <dbReference type="ChEBI" id="CHEBI:62237"/>
        <dbReference type="ChEBI" id="CHEBI:64716"/>
    </reaction>
</comment>
<evidence type="ECO:0000256" key="6">
    <source>
        <dbReference type="ARBA" id="ARBA00022737"/>
    </source>
</evidence>
<dbReference type="EC" id="2.7.8.-" evidence="12 13"/>
<protein>
    <recommendedName>
        <fullName evidence="12 13">Cardiolipin synthase</fullName>
        <shortName evidence="12">CL synthase</shortName>
        <ecNumber evidence="12 13">2.7.8.-</ecNumber>
    </recommendedName>
</protein>
<dbReference type="Proteomes" id="UP000004394">
    <property type="component" value="Unassembled WGS sequence"/>
</dbReference>
<dbReference type="PANTHER" id="PTHR21248">
    <property type="entry name" value="CARDIOLIPIN SYNTHASE"/>
    <property type="match status" value="1"/>
</dbReference>
<evidence type="ECO:0000256" key="2">
    <source>
        <dbReference type="ARBA" id="ARBA00022475"/>
    </source>
</evidence>
<dbReference type="NCBIfam" id="TIGR04265">
    <property type="entry name" value="bac_cardiolipin"/>
    <property type="match status" value="1"/>
</dbReference>
<evidence type="ECO:0000256" key="9">
    <source>
        <dbReference type="ARBA" id="ARBA00023136"/>
    </source>
</evidence>
<keyword evidence="7 12" id="KW-1133">Transmembrane helix</keyword>
<keyword evidence="11 12" id="KW-1208">Phospholipid metabolism</keyword>
<dbReference type="GO" id="GO:0008808">
    <property type="term" value="F:cardiolipin synthase activity"/>
    <property type="evidence" value="ECO:0007669"/>
    <property type="project" value="UniProtKB-UniRule"/>
</dbReference>
<keyword evidence="9 12" id="KW-0472">Membrane</keyword>
<comment type="caution">
    <text evidence="15">The sequence shown here is derived from an EMBL/GenBank/DDBJ whole genome shotgun (WGS) entry which is preliminary data.</text>
</comment>
<keyword evidence="15" id="KW-0378">Hydrolase</keyword>
<evidence type="ECO:0000256" key="10">
    <source>
        <dbReference type="ARBA" id="ARBA00023209"/>
    </source>
</evidence>
<dbReference type="GO" id="GO:0016787">
    <property type="term" value="F:hydrolase activity"/>
    <property type="evidence" value="ECO:0007669"/>
    <property type="project" value="UniProtKB-KW"/>
</dbReference>
<keyword evidence="8 12" id="KW-0443">Lipid metabolism</keyword>